<keyword evidence="3" id="KW-0677">Repeat</keyword>
<feature type="transmembrane region" description="Helical" evidence="4">
    <location>
        <begin position="642"/>
        <end position="665"/>
    </location>
</feature>
<accession>A0A6J2UXD4</accession>
<dbReference type="PROSITE" id="PS51450">
    <property type="entry name" value="LRR"/>
    <property type="match status" value="5"/>
</dbReference>
<dbReference type="GeneID" id="115808140"/>
<keyword evidence="6" id="KW-1185">Reference proteome</keyword>
<keyword evidence="2 5" id="KW-0732">Signal</keyword>
<name>A0A6J2UXD4_CHACN</name>
<reference evidence="7" key="1">
    <citation type="submission" date="2025-08" db="UniProtKB">
        <authorList>
            <consortium name="RefSeq"/>
        </authorList>
    </citation>
    <scope>IDENTIFICATION</scope>
</reference>
<dbReference type="InterPro" id="IPR032675">
    <property type="entry name" value="LRR_dom_sf"/>
</dbReference>
<dbReference type="FunCoup" id="A0A6J2UXD4">
    <property type="interactions" value="69"/>
</dbReference>
<evidence type="ECO:0000256" key="4">
    <source>
        <dbReference type="SAM" id="Phobius"/>
    </source>
</evidence>
<dbReference type="InParanoid" id="A0A6J2UXD4"/>
<dbReference type="SMART" id="SM00369">
    <property type="entry name" value="LRR_TYP"/>
    <property type="match status" value="10"/>
</dbReference>
<feature type="signal peptide" evidence="5">
    <location>
        <begin position="1"/>
        <end position="33"/>
    </location>
</feature>
<dbReference type="CTD" id="375387"/>
<sequence>MPIHCTLPILLHRALLPVLVILMPASCHPRVTACRLTQRTALCDNGQLQNIPNTLPEHIEEIFLNENLLQIIQDGSLSRYPWLRSLSFAKNLLKTVESKVFSHTPLIESLNLADNELHHGYQQVGQSLHPLSKLRNLDLSGNKLTEDMACDLLQNLSSLEYLSLSNNLLLRLDESTFSSLYQLKELNLEKNLLYEIDGAFDHLKKLRRLNLAFNFLPCLWRFEMTQLLVLNVSHNAIEWFISNQDLKETFELETLDLSHNHLLFFPFLPTHSVLRTLLLSHNRISFFGHLANKTLQNSTSSVRFYNLKGSETNVTVDLWDDSLHGDLSSVELLDLSGNQVGYFPHGFIKKMPHLYWLRLRTNCLESLNLTAEELPATLYELDVSNNRLTELRGDHSSAKEMNNLTHLNISLNNIQQLPARVFTTLPRLSAVDISYNSVDVCYPGEYSNTTLSDCAVWSNIGSLKQLYMAGCSLARLPPSPFDGTHLTHLELSNNPDLDLSHGSLRGLEGTLQHLGLGNTGLQNFDFSPYRQLRSLNISKNFLSNLPESMSHLKLKLLDVRDNKLNTISTQLANVLAYELETLFVQGNIFNCCRLDWYKKFKETRTVHIIDVEYVMCLDVAHMKHSLAHLNSVNCGSNNEESIWWFILLFTTLILSLVGIFVIYILTFRPKVLPKAIKKKCWRPTSY</sequence>
<evidence type="ECO:0000256" key="5">
    <source>
        <dbReference type="SAM" id="SignalP"/>
    </source>
</evidence>
<feature type="chain" id="PRO_5026692900" evidence="5">
    <location>
        <begin position="34"/>
        <end position="686"/>
    </location>
</feature>
<evidence type="ECO:0000256" key="1">
    <source>
        <dbReference type="ARBA" id="ARBA00022614"/>
    </source>
</evidence>
<evidence type="ECO:0000313" key="6">
    <source>
        <dbReference type="Proteomes" id="UP000504632"/>
    </source>
</evidence>
<proteinExistence type="predicted"/>
<dbReference type="SUPFAM" id="SSF52058">
    <property type="entry name" value="L domain-like"/>
    <property type="match status" value="1"/>
</dbReference>
<keyword evidence="1" id="KW-0433">Leucine-rich repeat</keyword>
<dbReference type="InterPro" id="IPR050328">
    <property type="entry name" value="Dev_Immune_Receptor"/>
</dbReference>
<dbReference type="SMART" id="SM00364">
    <property type="entry name" value="LRR_BAC"/>
    <property type="match status" value="4"/>
</dbReference>
<gene>
    <name evidence="7" type="primary">nrros</name>
</gene>
<dbReference type="Pfam" id="PF13855">
    <property type="entry name" value="LRR_8"/>
    <property type="match status" value="3"/>
</dbReference>
<dbReference type="InterPro" id="IPR001611">
    <property type="entry name" value="Leu-rich_rpt"/>
</dbReference>
<dbReference type="Gene3D" id="3.80.10.10">
    <property type="entry name" value="Ribonuclease Inhibitor"/>
    <property type="match status" value="5"/>
</dbReference>
<dbReference type="AlphaFoldDB" id="A0A6J2UXD4"/>
<dbReference type="RefSeq" id="XP_030625280.1">
    <property type="nucleotide sequence ID" value="XM_030769420.1"/>
</dbReference>
<protein>
    <submittedName>
        <fullName evidence="7">Transforming growth factor beta activator LRRC33</fullName>
    </submittedName>
</protein>
<dbReference type="PANTHER" id="PTHR24373:SF388">
    <property type="entry name" value="NEGATIVE REGULATOR OF REACTIVE OXYGEN SPECIES"/>
    <property type="match status" value="1"/>
</dbReference>
<dbReference type="Proteomes" id="UP000504632">
    <property type="component" value="Chromosome 3"/>
</dbReference>
<organism evidence="6 7">
    <name type="scientific">Chanos chanos</name>
    <name type="common">Milkfish</name>
    <name type="synonym">Mugil chanos</name>
    <dbReference type="NCBI Taxonomy" id="29144"/>
    <lineage>
        <taxon>Eukaryota</taxon>
        <taxon>Metazoa</taxon>
        <taxon>Chordata</taxon>
        <taxon>Craniata</taxon>
        <taxon>Vertebrata</taxon>
        <taxon>Euteleostomi</taxon>
        <taxon>Actinopterygii</taxon>
        <taxon>Neopterygii</taxon>
        <taxon>Teleostei</taxon>
        <taxon>Ostariophysi</taxon>
        <taxon>Gonorynchiformes</taxon>
        <taxon>Chanidae</taxon>
        <taxon>Chanos</taxon>
    </lineage>
</organism>
<keyword evidence="4" id="KW-0812">Transmembrane</keyword>
<keyword evidence="4" id="KW-0472">Membrane</keyword>
<evidence type="ECO:0000313" key="7">
    <source>
        <dbReference type="RefSeq" id="XP_030625280.1"/>
    </source>
</evidence>
<dbReference type="OrthoDB" id="676979at2759"/>
<evidence type="ECO:0000256" key="2">
    <source>
        <dbReference type="ARBA" id="ARBA00022729"/>
    </source>
</evidence>
<dbReference type="SUPFAM" id="SSF52047">
    <property type="entry name" value="RNI-like"/>
    <property type="match status" value="1"/>
</dbReference>
<dbReference type="InterPro" id="IPR003591">
    <property type="entry name" value="Leu-rich_rpt_typical-subtyp"/>
</dbReference>
<keyword evidence="4" id="KW-1133">Transmembrane helix</keyword>
<evidence type="ECO:0000256" key="3">
    <source>
        <dbReference type="ARBA" id="ARBA00022737"/>
    </source>
</evidence>
<dbReference type="PANTHER" id="PTHR24373">
    <property type="entry name" value="SLIT RELATED LEUCINE-RICH REPEAT NEURONAL PROTEIN"/>
    <property type="match status" value="1"/>
</dbReference>